<evidence type="ECO:0000313" key="3">
    <source>
        <dbReference type="Proteomes" id="UP000051236"/>
    </source>
</evidence>
<comment type="caution">
    <text evidence="2">The sequence shown here is derived from an EMBL/GenBank/DDBJ whole genome shotgun (WGS) entry which is preliminary data.</text>
</comment>
<dbReference type="EMBL" id="AZGA01000088">
    <property type="protein sequence ID" value="KRM30557.1"/>
    <property type="molecule type" value="Genomic_DNA"/>
</dbReference>
<feature type="transmembrane region" description="Helical" evidence="1">
    <location>
        <begin position="312"/>
        <end position="330"/>
    </location>
</feature>
<dbReference type="eggNOG" id="COG1807">
    <property type="taxonomic scope" value="Bacteria"/>
</dbReference>
<feature type="transmembrane region" description="Helical" evidence="1">
    <location>
        <begin position="73"/>
        <end position="93"/>
    </location>
</feature>
<feature type="transmembrane region" description="Helical" evidence="1">
    <location>
        <begin position="124"/>
        <end position="142"/>
    </location>
</feature>
<feature type="transmembrane region" description="Helical" evidence="1">
    <location>
        <begin position="154"/>
        <end position="172"/>
    </location>
</feature>
<feature type="transmembrane region" description="Helical" evidence="1">
    <location>
        <begin position="367"/>
        <end position="386"/>
    </location>
</feature>
<proteinExistence type="predicted"/>
<feature type="transmembrane region" description="Helical" evidence="1">
    <location>
        <begin position="12"/>
        <end position="30"/>
    </location>
</feature>
<organism evidence="2 3">
    <name type="scientific">Agrilactobacillus composti DSM 18527 = JCM 14202</name>
    <dbReference type="NCBI Taxonomy" id="1423734"/>
    <lineage>
        <taxon>Bacteria</taxon>
        <taxon>Bacillati</taxon>
        <taxon>Bacillota</taxon>
        <taxon>Bacilli</taxon>
        <taxon>Lactobacillales</taxon>
        <taxon>Lactobacillaceae</taxon>
        <taxon>Agrilactobacillus</taxon>
    </lineage>
</organism>
<keyword evidence="1" id="KW-0812">Transmembrane</keyword>
<dbReference type="Proteomes" id="UP000051236">
    <property type="component" value="Unassembled WGS sequence"/>
</dbReference>
<evidence type="ECO:0008006" key="4">
    <source>
        <dbReference type="Google" id="ProtNLM"/>
    </source>
</evidence>
<feature type="transmembrane region" description="Helical" evidence="1">
    <location>
        <begin position="224"/>
        <end position="245"/>
    </location>
</feature>
<gene>
    <name evidence="2" type="ORF">FC83_GL001692</name>
</gene>
<protein>
    <recommendedName>
        <fullName evidence="4">Glycosyltransferase RgtA/B/C/D-like domain-containing protein</fullName>
    </recommendedName>
</protein>
<feature type="transmembrane region" description="Helical" evidence="1">
    <location>
        <begin position="192"/>
        <end position="212"/>
    </location>
</feature>
<dbReference type="PATRIC" id="fig|1423734.3.peg.1711"/>
<keyword evidence="3" id="KW-1185">Reference proteome</keyword>
<evidence type="ECO:0000256" key="1">
    <source>
        <dbReference type="SAM" id="Phobius"/>
    </source>
</evidence>
<keyword evidence="1" id="KW-0472">Membrane</keyword>
<dbReference type="AlphaFoldDB" id="A0A0R1XLD2"/>
<evidence type="ECO:0000313" key="2">
    <source>
        <dbReference type="EMBL" id="KRM30557.1"/>
    </source>
</evidence>
<sequence length="553" mass="61503">MIVIVKLTHQSKWLLGLIALVFIIYTWALFFKLSSIPGLFIDESAYANEVKSLANFGVDTHGYLRPVYFQGPYGGQSVLYSWLSVPVVKLWGFSLLTFRAHFALLNLLMLIGITLLVSHLAKNLMLGLCMTLALTANAWLFIPARWILDCNIAPIIFLGALCVLTLGLKRQLGTTGRILLLETACGLLALTLYGYIVAWLYIPLVVLILGGYLHHRQLLSLQEIIIGCLLIGLLALPLMVFAVHVNVLHSPIAHQFLWWTLPPLPNNRLDSLIDLQPTAVFQTMTTNAATGVIQYVTGNDGLPWNSLPMPSVLPILTLSLAIGGMVAPLNGQNVILSQFRNLLNISLIAFSPLLLIVRPNFNHWNFLNWPLAILAGLGLWALYQWLNPAFFKALLLVAPLIAAISLWHSYFSPTSGNYFTQGLPDNPITLTTTSVYPLHQLLLSHPQQRLYLANLPSVYPHFKLLKTVSPDQDGRLSDTGVGMPPRWRYGQLVDASQAKVMRLGDFLLISKKACVPRKQGAAVTVKTLPVFKFKQVKTLYFQASPHVLLQRIQ</sequence>
<accession>A0A0R1XLD2</accession>
<keyword evidence="1" id="KW-1133">Transmembrane helix</keyword>
<feature type="transmembrane region" description="Helical" evidence="1">
    <location>
        <begin position="393"/>
        <end position="411"/>
    </location>
</feature>
<feature type="transmembrane region" description="Helical" evidence="1">
    <location>
        <begin position="100"/>
        <end position="118"/>
    </location>
</feature>
<name>A0A0R1XLD2_9LACO</name>
<feature type="transmembrane region" description="Helical" evidence="1">
    <location>
        <begin position="342"/>
        <end position="361"/>
    </location>
</feature>
<reference evidence="2 3" key="1">
    <citation type="journal article" date="2015" name="Genome Announc.">
        <title>Expanding the biotechnology potential of lactobacilli through comparative genomics of 213 strains and associated genera.</title>
        <authorList>
            <person name="Sun Z."/>
            <person name="Harris H.M."/>
            <person name="McCann A."/>
            <person name="Guo C."/>
            <person name="Argimon S."/>
            <person name="Zhang W."/>
            <person name="Yang X."/>
            <person name="Jeffery I.B."/>
            <person name="Cooney J.C."/>
            <person name="Kagawa T.F."/>
            <person name="Liu W."/>
            <person name="Song Y."/>
            <person name="Salvetti E."/>
            <person name="Wrobel A."/>
            <person name="Rasinkangas P."/>
            <person name="Parkhill J."/>
            <person name="Rea M.C."/>
            <person name="O'Sullivan O."/>
            <person name="Ritari J."/>
            <person name="Douillard F.P."/>
            <person name="Paul Ross R."/>
            <person name="Yang R."/>
            <person name="Briner A.E."/>
            <person name="Felis G.E."/>
            <person name="de Vos W.M."/>
            <person name="Barrangou R."/>
            <person name="Klaenhammer T.R."/>
            <person name="Caufield P.W."/>
            <person name="Cui Y."/>
            <person name="Zhang H."/>
            <person name="O'Toole P.W."/>
        </authorList>
    </citation>
    <scope>NUCLEOTIDE SEQUENCE [LARGE SCALE GENOMIC DNA]</scope>
    <source>
        <strain evidence="2 3">DSM 18527</strain>
    </source>
</reference>
<dbReference type="RefSeq" id="WP_057003020.1">
    <property type="nucleotide sequence ID" value="NZ_AZGA01000088.1"/>
</dbReference>